<feature type="non-terminal residue" evidence="1">
    <location>
        <position position="1"/>
    </location>
</feature>
<reference evidence="2" key="2">
    <citation type="submission" date="2020-05" db="UniProtKB">
        <authorList>
            <consortium name="EnsemblMetazoa"/>
        </authorList>
    </citation>
    <scope>IDENTIFICATION</scope>
    <source>
        <strain evidence="2">wikel</strain>
    </source>
</reference>
<proteinExistence type="predicted"/>
<dbReference type="EMBL" id="ABJB011018500">
    <property type="status" value="NOT_ANNOTATED_CDS"/>
    <property type="molecule type" value="Genomic_DNA"/>
</dbReference>
<accession>B7Q383</accession>
<keyword evidence="3" id="KW-1185">Reference proteome</keyword>
<evidence type="ECO:0000313" key="1">
    <source>
        <dbReference type="EMBL" id="EEC13305.1"/>
    </source>
</evidence>
<dbReference type="VEuPathDB" id="VectorBase:ISCI009034"/>
<dbReference type="InParanoid" id="B7Q383"/>
<dbReference type="Proteomes" id="UP000001555">
    <property type="component" value="Unassembled WGS sequence"/>
</dbReference>
<dbReference type="VEuPathDB" id="VectorBase:ISCW009034"/>
<sequence>LNSMVQYPFNVHHALVNHDRKPVRRSSRSKRAGVGIEAGIPGFLIGHISPRLSREIC</sequence>
<gene>
    <name evidence="1" type="ORF">IscW_ISCW009034</name>
</gene>
<protein>
    <submittedName>
        <fullName evidence="1 2">Uncharacterized protein</fullName>
    </submittedName>
</protein>
<dbReference type="PaxDb" id="6945-B7Q383"/>
<evidence type="ECO:0000313" key="3">
    <source>
        <dbReference type="Proteomes" id="UP000001555"/>
    </source>
</evidence>
<dbReference type="AlphaFoldDB" id="B7Q383"/>
<dbReference type="EMBL" id="DS847994">
    <property type="protein sequence ID" value="EEC13305.1"/>
    <property type="molecule type" value="Genomic_DNA"/>
</dbReference>
<name>B7Q383_IXOSC</name>
<dbReference type="EnsemblMetazoa" id="ISCW009034-RA">
    <property type="protein sequence ID" value="ISCW009034-PA"/>
    <property type="gene ID" value="ISCW009034"/>
</dbReference>
<dbReference type="HOGENOM" id="CLU_3002419_0_0_1"/>
<organism>
    <name type="scientific">Ixodes scapularis</name>
    <name type="common">Black-legged tick</name>
    <name type="synonym">Deer tick</name>
    <dbReference type="NCBI Taxonomy" id="6945"/>
    <lineage>
        <taxon>Eukaryota</taxon>
        <taxon>Metazoa</taxon>
        <taxon>Ecdysozoa</taxon>
        <taxon>Arthropoda</taxon>
        <taxon>Chelicerata</taxon>
        <taxon>Arachnida</taxon>
        <taxon>Acari</taxon>
        <taxon>Parasitiformes</taxon>
        <taxon>Ixodida</taxon>
        <taxon>Ixodoidea</taxon>
        <taxon>Ixodidae</taxon>
        <taxon>Ixodinae</taxon>
        <taxon>Ixodes</taxon>
    </lineage>
</organism>
<evidence type="ECO:0000313" key="2">
    <source>
        <dbReference type="EnsemblMetazoa" id="ISCW009034-PA"/>
    </source>
</evidence>
<reference evidence="1 3" key="1">
    <citation type="submission" date="2008-03" db="EMBL/GenBank/DDBJ databases">
        <title>Annotation of Ixodes scapularis.</title>
        <authorList>
            <consortium name="Ixodes scapularis Genome Project Consortium"/>
            <person name="Caler E."/>
            <person name="Hannick L.I."/>
            <person name="Bidwell S."/>
            <person name="Joardar V."/>
            <person name="Thiagarajan M."/>
            <person name="Amedeo P."/>
            <person name="Galinsky K.J."/>
            <person name="Schobel S."/>
            <person name="Inman J."/>
            <person name="Hostetler J."/>
            <person name="Miller J."/>
            <person name="Hammond M."/>
            <person name="Megy K."/>
            <person name="Lawson D."/>
            <person name="Kodira C."/>
            <person name="Sutton G."/>
            <person name="Meyer J."/>
            <person name="Hill C.A."/>
            <person name="Birren B."/>
            <person name="Nene V."/>
            <person name="Collins F."/>
            <person name="Alarcon-Chaidez F."/>
            <person name="Wikel S."/>
            <person name="Strausberg R."/>
        </authorList>
    </citation>
    <scope>NUCLEOTIDE SEQUENCE [LARGE SCALE GENOMIC DNA]</scope>
    <source>
        <strain evidence="3">Wikel</strain>
        <strain evidence="1">Wikel colony</strain>
    </source>
</reference>